<dbReference type="AlphaFoldDB" id="A0A4R3JUX6"/>
<evidence type="ECO:0000313" key="2">
    <source>
        <dbReference type="Proteomes" id="UP000295135"/>
    </source>
</evidence>
<comment type="caution">
    <text evidence="1">The sequence shown here is derived from an EMBL/GenBank/DDBJ whole genome shotgun (WGS) entry which is preliminary data.</text>
</comment>
<dbReference type="Proteomes" id="UP000295135">
    <property type="component" value="Unassembled WGS sequence"/>
</dbReference>
<dbReference type="Pfam" id="PF06074">
    <property type="entry name" value="Portal_Mu"/>
    <property type="match status" value="1"/>
</dbReference>
<accession>A0A4R3JUX6</accession>
<proteinExistence type="predicted"/>
<dbReference type="EMBL" id="SLZY01000019">
    <property type="protein sequence ID" value="TCS69757.1"/>
    <property type="molecule type" value="Genomic_DNA"/>
</dbReference>
<gene>
    <name evidence="1" type="ORF">EDC61_11957</name>
</gene>
<keyword evidence="2" id="KW-1185">Reference proteome</keyword>
<reference evidence="1 2" key="1">
    <citation type="submission" date="2019-03" db="EMBL/GenBank/DDBJ databases">
        <title>Genomic Encyclopedia of Type Strains, Phase IV (KMG-IV): sequencing the most valuable type-strain genomes for metagenomic binning, comparative biology and taxonomic classification.</title>
        <authorList>
            <person name="Goeker M."/>
        </authorList>
    </citation>
    <scope>NUCLEOTIDE SEQUENCE [LARGE SCALE GENOMIC DNA]</scope>
    <source>
        <strain evidence="1 2">DSM 103923</strain>
    </source>
</reference>
<dbReference type="OrthoDB" id="9802690at2"/>
<evidence type="ECO:0000313" key="1">
    <source>
        <dbReference type="EMBL" id="TCS69757.1"/>
    </source>
</evidence>
<protein>
    <submittedName>
        <fullName evidence="1">Phage gp29-like protein</fullName>
    </submittedName>
</protein>
<organism evidence="1 2">
    <name type="scientific">Sulfuritortus calidifontis</name>
    <dbReference type="NCBI Taxonomy" id="1914471"/>
    <lineage>
        <taxon>Bacteria</taxon>
        <taxon>Pseudomonadati</taxon>
        <taxon>Pseudomonadota</taxon>
        <taxon>Betaproteobacteria</taxon>
        <taxon>Nitrosomonadales</taxon>
        <taxon>Thiobacillaceae</taxon>
        <taxon>Sulfuritortus</taxon>
    </lineage>
</organism>
<dbReference type="RefSeq" id="WP_126458060.1">
    <property type="nucleotide sequence ID" value="NZ_AP018721.1"/>
</dbReference>
<sequence>MKHAKHKPVTIHKSQPAAAQLREEIARPAQTGLRSVWQWRPLASMTPAMVADVLRRAAQGDAHDFLLAADDIREKDLHYRAVLQTRTLAVAGLPIDIQPWDDSPAAKRAAELVQDAVRESDLAVLITHLMDAVAKGYAVAEIVWETSGDVWYPRSILPREAHWFSFDADTGRLLRLVDGSAEGAEIPPYRMIVHAPPVAAGIPLLGGVARSALWAWVFKSYAMRDWARFCELFGQPIRVGKYHQGASPDDVAVLKQAAFSLGSDAAAVIPQEMVLELIESGSKSASADLYHQLIDYLDRQVSKAVLGQTMTTDSGTSGSLAQAKVHQEVRRDLLEADARAVAATLTRDLIAPIVRLNLGDAAPLPVLKLLVEDPEDLTALADHVVKLTGAGMPIPQWWVREKFGIPEAQDGEPVLGAPAAPQDAPAAQSVHALHATRCGCAAHAQGAPDAPDIPALQADRMEIEAEAAWTAIMDKVRQIVEGADSLPQLRDALLAAFADLPESELAEVMAMGFAAAELAGRFAARAESE</sequence>
<name>A0A4R3JUX6_9PROT</name>
<dbReference type="InterPro" id="IPR009279">
    <property type="entry name" value="Portal_Mu"/>
</dbReference>